<dbReference type="SUPFAM" id="SSF103088">
    <property type="entry name" value="OmpA-like"/>
    <property type="match status" value="1"/>
</dbReference>
<comment type="caution">
    <text evidence="3">The sequence shown here is derived from an EMBL/GenBank/DDBJ whole genome shotgun (WGS) entry which is preliminary data.</text>
</comment>
<evidence type="ECO:0000259" key="2">
    <source>
        <dbReference type="PROSITE" id="PS51123"/>
    </source>
</evidence>
<dbReference type="OrthoDB" id="345640at2"/>
<dbReference type="InterPro" id="IPR036737">
    <property type="entry name" value="OmpA-like_sf"/>
</dbReference>
<dbReference type="PANTHER" id="PTHR38033:SF1">
    <property type="entry name" value="DOTU FAMILY TYPE IV_VI SECRETION SYSTEM PROTEIN"/>
    <property type="match status" value="1"/>
</dbReference>
<evidence type="ECO:0000313" key="3">
    <source>
        <dbReference type="EMBL" id="PMS20431.1"/>
    </source>
</evidence>
<dbReference type="CDD" id="cd07185">
    <property type="entry name" value="OmpA_C-like"/>
    <property type="match status" value="1"/>
</dbReference>
<sequence length="412" mass="44002">MGDPAMTHERGDPVAPASMRMRGENNALLAAARPLLELACTLRLRQFEEPLEPLRERLRTMVDAFDETLAAQPMNERGRTAARYCLCTFVDEIVASMPSGGGGAWASRSLLMSFHGETSGGERFFVLVKELSRDANTHLDVLELIYVMLALGMEGRYRLLEGGAAQLESMRADLRRLLLAERGMPPAWPGTVIGREHGWRGGGRWRWYGAAIALSLTGLVSLTVLLDARLHAQALPVIATLADVTVKPAAPAPAGPPGSGASAANGLADTLTRRLAIDLSDGRIALDASTARTVLTLGSDALFAPGSARVLPGRVTLLQRVGTALRGVDARIVVTGHTDDTAPSRGRPSNWQLSLARATEVVNLLRERAGAPERFLAQGRGASEAVVSNDTPSHRARNRRVVITLIADGAAL</sequence>
<dbReference type="Gene3D" id="3.30.1330.60">
    <property type="entry name" value="OmpA-like domain"/>
    <property type="match status" value="1"/>
</dbReference>
<dbReference type="Gene3D" id="1.25.40.590">
    <property type="entry name" value="Type IV / VI secretion system, DotU"/>
    <property type="match status" value="1"/>
</dbReference>
<dbReference type="PROSITE" id="PS51123">
    <property type="entry name" value="OMPA_2"/>
    <property type="match status" value="1"/>
</dbReference>
<evidence type="ECO:0000256" key="1">
    <source>
        <dbReference type="PROSITE-ProRule" id="PRU00473"/>
    </source>
</evidence>
<dbReference type="Pfam" id="PF09850">
    <property type="entry name" value="DotU"/>
    <property type="match status" value="1"/>
</dbReference>
<dbReference type="EMBL" id="PNYA01000008">
    <property type="protein sequence ID" value="PMS20431.1"/>
    <property type="molecule type" value="Genomic_DNA"/>
</dbReference>
<keyword evidence="1" id="KW-0472">Membrane</keyword>
<reference evidence="3 4" key="1">
    <citation type="submission" date="2018-01" db="EMBL/GenBank/DDBJ databases">
        <title>Whole genome analyses suggest that Burkholderia sensu lato contains two further novel genera in the rhizoxinica-symbiotica group Mycetohabitans gen. nov., and Trinickia gen. nov.: implications for the evolution of diazotrophy and nodulation in the Burkholderiaceae.</title>
        <authorList>
            <person name="Estrada-de los Santos P."/>
            <person name="Palmer M."/>
            <person name="Chavez-Ramirez B."/>
            <person name="Beukes C."/>
            <person name="Steenkamp E.T."/>
            <person name="Hirsch A.M."/>
            <person name="Manyaka P."/>
            <person name="Maluk M."/>
            <person name="Lafos M."/>
            <person name="Crook M."/>
            <person name="Gross E."/>
            <person name="Simon M.F."/>
            <person name="Bueno dos Reis Junior F."/>
            <person name="Poole P.S."/>
            <person name="Venter S.N."/>
            <person name="James E.K."/>
        </authorList>
    </citation>
    <scope>NUCLEOTIDE SEQUENCE [LARGE SCALE GENOMIC DNA]</scope>
    <source>
        <strain evidence="3 4">GIMN1.004</strain>
    </source>
</reference>
<name>A0A2N7VTE7_9BURK</name>
<organism evidence="3 4">
    <name type="scientific">Trinickia dabaoshanensis</name>
    <dbReference type="NCBI Taxonomy" id="564714"/>
    <lineage>
        <taxon>Bacteria</taxon>
        <taxon>Pseudomonadati</taxon>
        <taxon>Pseudomonadota</taxon>
        <taxon>Betaproteobacteria</taxon>
        <taxon>Burkholderiales</taxon>
        <taxon>Burkholderiaceae</taxon>
        <taxon>Trinickia</taxon>
    </lineage>
</organism>
<feature type="domain" description="OmpA-like" evidence="2">
    <location>
        <begin position="290"/>
        <end position="409"/>
    </location>
</feature>
<dbReference type="Pfam" id="PF00691">
    <property type="entry name" value="OmpA"/>
    <property type="match status" value="1"/>
</dbReference>
<dbReference type="NCBIfam" id="TIGR03349">
    <property type="entry name" value="IV_VI_DotU"/>
    <property type="match status" value="1"/>
</dbReference>
<dbReference type="InterPro" id="IPR038522">
    <property type="entry name" value="T4/T6SS_DotU_sf"/>
</dbReference>
<dbReference type="InterPro" id="IPR017732">
    <property type="entry name" value="T4/T6SS_DotU"/>
</dbReference>
<keyword evidence="4" id="KW-1185">Reference proteome</keyword>
<evidence type="ECO:0000313" key="4">
    <source>
        <dbReference type="Proteomes" id="UP000235616"/>
    </source>
</evidence>
<dbReference type="GO" id="GO:0016020">
    <property type="term" value="C:membrane"/>
    <property type="evidence" value="ECO:0007669"/>
    <property type="project" value="UniProtKB-UniRule"/>
</dbReference>
<dbReference type="NCBIfam" id="NF038228">
    <property type="entry name" value="IcmH_DotU_IVB"/>
    <property type="match status" value="1"/>
</dbReference>
<dbReference type="AlphaFoldDB" id="A0A2N7VTE7"/>
<accession>A0A2N7VTE7</accession>
<dbReference type="RefSeq" id="WP_102645412.1">
    <property type="nucleotide sequence ID" value="NZ_PNYA01000008.1"/>
</dbReference>
<protein>
    <submittedName>
        <fullName evidence="3">Type IV secretion protein DotU</fullName>
    </submittedName>
</protein>
<dbReference type="Proteomes" id="UP000235616">
    <property type="component" value="Unassembled WGS sequence"/>
</dbReference>
<gene>
    <name evidence="3" type="ORF">C0Z18_10860</name>
</gene>
<dbReference type="PANTHER" id="PTHR38033">
    <property type="entry name" value="MEMBRANE PROTEIN-RELATED"/>
    <property type="match status" value="1"/>
</dbReference>
<dbReference type="InterPro" id="IPR006665">
    <property type="entry name" value="OmpA-like"/>
</dbReference>
<proteinExistence type="predicted"/>